<proteinExistence type="predicted"/>
<dbReference type="AlphaFoldDB" id="W1P7F8"/>
<gene>
    <name evidence="1" type="ORF">AMTR_s00006p00258760</name>
</gene>
<dbReference type="HOGENOM" id="CLU_2213432_0_0_1"/>
<dbReference type="Gramene" id="ERN05812">
    <property type="protein sequence ID" value="ERN05812"/>
    <property type="gene ID" value="AMTR_s00006p00258760"/>
</dbReference>
<evidence type="ECO:0000313" key="1">
    <source>
        <dbReference type="EMBL" id="ERN05812.1"/>
    </source>
</evidence>
<reference evidence="2" key="1">
    <citation type="journal article" date="2013" name="Science">
        <title>The Amborella genome and the evolution of flowering plants.</title>
        <authorList>
            <consortium name="Amborella Genome Project"/>
        </authorList>
    </citation>
    <scope>NUCLEOTIDE SEQUENCE [LARGE SCALE GENOMIC DNA]</scope>
</reference>
<evidence type="ECO:0000313" key="2">
    <source>
        <dbReference type="Proteomes" id="UP000017836"/>
    </source>
</evidence>
<name>W1P7F8_AMBTC</name>
<dbReference type="EMBL" id="KI393980">
    <property type="protein sequence ID" value="ERN05812.1"/>
    <property type="molecule type" value="Genomic_DNA"/>
</dbReference>
<keyword evidence="2" id="KW-1185">Reference proteome</keyword>
<accession>W1P7F8</accession>
<dbReference type="Proteomes" id="UP000017836">
    <property type="component" value="Unassembled WGS sequence"/>
</dbReference>
<organism evidence="1 2">
    <name type="scientific">Amborella trichopoda</name>
    <dbReference type="NCBI Taxonomy" id="13333"/>
    <lineage>
        <taxon>Eukaryota</taxon>
        <taxon>Viridiplantae</taxon>
        <taxon>Streptophyta</taxon>
        <taxon>Embryophyta</taxon>
        <taxon>Tracheophyta</taxon>
        <taxon>Spermatophyta</taxon>
        <taxon>Magnoliopsida</taxon>
        <taxon>Amborellales</taxon>
        <taxon>Amborellaceae</taxon>
        <taxon>Amborella</taxon>
    </lineage>
</organism>
<sequence length="107" mass="12303">MRWSSQTWLPWLYVTTFAPALSSSTTLISSPNSLLLILLRFLLIGCCRLVIEGRHGILLPEYRRVKGLTEEMWAQLEVRGGQNRNWGWVCREGGDVDGLVWDVRNRS</sequence>
<protein>
    <submittedName>
        <fullName evidence="1">Uncharacterized protein</fullName>
    </submittedName>
</protein>